<keyword evidence="5" id="KW-1185">Reference proteome</keyword>
<comment type="cofactor">
    <cofactor evidence="1">
        <name>Zn(2+)</name>
        <dbReference type="ChEBI" id="CHEBI:29105"/>
    </cofactor>
</comment>
<dbReference type="PANTHER" id="PTHR43401:SF2">
    <property type="entry name" value="L-THREONINE 3-DEHYDROGENASE"/>
    <property type="match status" value="1"/>
</dbReference>
<dbReference type="OrthoDB" id="9797931at2"/>
<proteinExistence type="predicted"/>
<sequence>MSPSTTVGGRVVRLVDTARVELVELPVPEPGPGQALVRLTACGVCGTDLHAYHGRPDTLPVTLGHDAVGVVAAVGPDTDSPAPVGHRVTLDPTLWCGSCVYCRHDRPQLCRRGGYLGMTCDGTMAEYLCLPAGNLVPLPDEVSDTDATVLEPIAVALHALRRVGGLAPIPARARVVGGGPLGLVLAQTLIAHGWRTVVHEPQAHRRSVGERLGLDVRDSADVPPADPDDGPLLVVETSASGGGVALAARLATPGSYLVVVGRAPADFATADILGRELTVLGSRGGVGTYPEAVELVRTGRVRPAAVVSHRFDLAHVDEAMRLAGTPGAAVTRALLTC</sequence>
<dbReference type="PANTHER" id="PTHR43401">
    <property type="entry name" value="L-THREONINE 3-DEHYDROGENASE"/>
    <property type="match status" value="1"/>
</dbReference>
<dbReference type="Proteomes" id="UP000198937">
    <property type="component" value="Unassembled WGS sequence"/>
</dbReference>
<dbReference type="InterPro" id="IPR036291">
    <property type="entry name" value="NAD(P)-bd_dom_sf"/>
</dbReference>
<dbReference type="Pfam" id="PF08240">
    <property type="entry name" value="ADH_N"/>
    <property type="match status" value="1"/>
</dbReference>
<organism evidence="4 5">
    <name type="scientific">Micromonospora yangpuensis</name>
    <dbReference type="NCBI Taxonomy" id="683228"/>
    <lineage>
        <taxon>Bacteria</taxon>
        <taxon>Bacillati</taxon>
        <taxon>Actinomycetota</taxon>
        <taxon>Actinomycetes</taxon>
        <taxon>Micromonosporales</taxon>
        <taxon>Micromonosporaceae</taxon>
        <taxon>Micromonospora</taxon>
    </lineage>
</organism>
<feature type="domain" description="Alcohol dehydrogenase-like N-terminal" evidence="3">
    <location>
        <begin position="31"/>
        <end position="140"/>
    </location>
</feature>
<dbReference type="InterPro" id="IPR050129">
    <property type="entry name" value="Zn_alcohol_dh"/>
</dbReference>
<evidence type="ECO:0000256" key="2">
    <source>
        <dbReference type="ARBA" id="ARBA00023002"/>
    </source>
</evidence>
<name>A0A1C6UVN6_9ACTN</name>
<evidence type="ECO:0000256" key="1">
    <source>
        <dbReference type="ARBA" id="ARBA00001947"/>
    </source>
</evidence>
<reference evidence="4 5" key="1">
    <citation type="submission" date="2016-06" db="EMBL/GenBank/DDBJ databases">
        <authorList>
            <person name="Kjaerup R.B."/>
            <person name="Dalgaard T.S."/>
            <person name="Juul-Madsen H.R."/>
        </authorList>
    </citation>
    <scope>NUCLEOTIDE SEQUENCE [LARGE SCALE GENOMIC DNA]</scope>
    <source>
        <strain evidence="4 5">DSM 45577</strain>
    </source>
</reference>
<dbReference type="RefSeq" id="WP_091439822.1">
    <property type="nucleotide sequence ID" value="NZ_BMMJ01000014.1"/>
</dbReference>
<dbReference type="STRING" id="683228.GA0070617_3727"/>
<dbReference type="Gene3D" id="3.40.50.720">
    <property type="entry name" value="NAD(P)-binding Rossmann-like Domain"/>
    <property type="match status" value="1"/>
</dbReference>
<dbReference type="EMBL" id="FMIA01000002">
    <property type="protein sequence ID" value="SCL58122.1"/>
    <property type="molecule type" value="Genomic_DNA"/>
</dbReference>
<gene>
    <name evidence="4" type="ORF">GA0070617_3727</name>
</gene>
<dbReference type="InterPro" id="IPR013154">
    <property type="entry name" value="ADH-like_N"/>
</dbReference>
<evidence type="ECO:0000313" key="4">
    <source>
        <dbReference type="EMBL" id="SCL58122.1"/>
    </source>
</evidence>
<keyword evidence="2" id="KW-0560">Oxidoreductase</keyword>
<dbReference type="SUPFAM" id="SSF51735">
    <property type="entry name" value="NAD(P)-binding Rossmann-fold domains"/>
    <property type="match status" value="1"/>
</dbReference>
<evidence type="ECO:0000259" key="3">
    <source>
        <dbReference type="Pfam" id="PF08240"/>
    </source>
</evidence>
<accession>A0A1C6UVN6</accession>
<dbReference type="GO" id="GO:0016491">
    <property type="term" value="F:oxidoreductase activity"/>
    <property type="evidence" value="ECO:0007669"/>
    <property type="project" value="UniProtKB-KW"/>
</dbReference>
<dbReference type="Gene3D" id="3.90.180.10">
    <property type="entry name" value="Medium-chain alcohol dehydrogenases, catalytic domain"/>
    <property type="match status" value="1"/>
</dbReference>
<dbReference type="InterPro" id="IPR011032">
    <property type="entry name" value="GroES-like_sf"/>
</dbReference>
<dbReference type="SUPFAM" id="SSF50129">
    <property type="entry name" value="GroES-like"/>
    <property type="match status" value="1"/>
</dbReference>
<evidence type="ECO:0000313" key="5">
    <source>
        <dbReference type="Proteomes" id="UP000198937"/>
    </source>
</evidence>
<protein>
    <submittedName>
        <fullName evidence="4">L-gulonate 5-dehydrogenase</fullName>
    </submittedName>
</protein>
<dbReference type="AlphaFoldDB" id="A0A1C6UVN6"/>